<evidence type="ECO:0000313" key="11">
    <source>
        <dbReference type="EMBL" id="KJH69465.1"/>
    </source>
</evidence>
<evidence type="ECO:0000256" key="6">
    <source>
        <dbReference type="ARBA" id="ARBA00022832"/>
    </source>
</evidence>
<dbReference type="InterPro" id="IPR005067">
    <property type="entry name" value="Fatty_acid_desaturase-2"/>
</dbReference>
<dbReference type="AlphaFoldDB" id="A0A0D8ZL58"/>
<reference evidence="11 12" key="1">
    <citation type="submission" date="2015-02" db="EMBL/GenBank/DDBJ databases">
        <title>Draft genome of a novel marine cyanobacterium (Chroococcales) isolated from South Atlantic Ocean.</title>
        <authorList>
            <person name="Rigonato J."/>
            <person name="Alvarenga D.O."/>
            <person name="Branco L.H."/>
            <person name="Varani A.M."/>
            <person name="Brandini F.P."/>
            <person name="Fiore M.F."/>
        </authorList>
    </citation>
    <scope>NUCLEOTIDE SEQUENCE [LARGE SCALE GENOMIC DNA]</scope>
    <source>
        <strain evidence="11 12">CENA595</strain>
    </source>
</reference>
<keyword evidence="8" id="KW-0408">Iron</keyword>
<dbReference type="InterPro" id="IPR009078">
    <property type="entry name" value="Ferritin-like_SF"/>
</dbReference>
<comment type="caution">
    <text evidence="11">The sequence shown here is derived from an EMBL/GenBank/DDBJ whole genome shotgun (WGS) entry which is preliminary data.</text>
</comment>
<dbReference type="Gene3D" id="1.10.620.20">
    <property type="entry name" value="Ribonucleotide Reductase, subunit A"/>
    <property type="match status" value="1"/>
</dbReference>
<sequence length="272" mass="31987">MSASLTHQEKMYRAYMEFFDIAERKRRWHPLNDIPWEKLNPAKNSEEKAICVETFCGVELYVPDYTANGFNLTRTIFGHAWFQANWGYEESKHGLTFREYLIRSGQRTEEQYADFEQQIFAQVWKLPFHTRRQMTCYGALQESATFLIYRAQMEKARQEGDEVLDKIYFYVSRDEAAHMGFYIKVLQLELEEDREGTLADLAYVIYHFQMPGVGLIPEYDQRLGVNGVGISSQQFLQRGIFPLLRAVGSSRQEMVKLFHQKKKTEQPDRISA</sequence>
<name>A0A0D8ZL58_9CYAN</name>
<dbReference type="PANTHER" id="PTHR31155">
    <property type="entry name" value="ACYL- ACYL-CARRIER-PROTEIN DESATURASE-RELATED"/>
    <property type="match status" value="1"/>
</dbReference>
<dbReference type="Pfam" id="PF03405">
    <property type="entry name" value="FA_desaturase_2"/>
    <property type="match status" value="1"/>
</dbReference>
<keyword evidence="6" id="KW-0276">Fatty acid metabolism</keyword>
<evidence type="ECO:0000256" key="4">
    <source>
        <dbReference type="ARBA" id="ARBA00022516"/>
    </source>
</evidence>
<dbReference type="Proteomes" id="UP000032452">
    <property type="component" value="Unassembled WGS sequence"/>
</dbReference>
<organism evidence="11 12">
    <name type="scientific">Aliterella atlantica CENA595</name>
    <dbReference type="NCBI Taxonomy" id="1618023"/>
    <lineage>
        <taxon>Bacteria</taxon>
        <taxon>Bacillati</taxon>
        <taxon>Cyanobacteriota</taxon>
        <taxon>Cyanophyceae</taxon>
        <taxon>Chroococcidiopsidales</taxon>
        <taxon>Aliterellaceae</taxon>
        <taxon>Aliterella</taxon>
    </lineage>
</organism>
<evidence type="ECO:0000256" key="5">
    <source>
        <dbReference type="ARBA" id="ARBA00022723"/>
    </source>
</evidence>
<dbReference type="InterPro" id="IPR012348">
    <property type="entry name" value="RNR-like"/>
</dbReference>
<evidence type="ECO:0000256" key="9">
    <source>
        <dbReference type="ARBA" id="ARBA00023098"/>
    </source>
</evidence>
<protein>
    <submittedName>
        <fullName evidence="11">Acyl-ACP desaturase</fullName>
    </submittedName>
</protein>
<dbReference type="GO" id="GO:0006633">
    <property type="term" value="P:fatty acid biosynthetic process"/>
    <property type="evidence" value="ECO:0007669"/>
    <property type="project" value="UniProtKB-KW"/>
</dbReference>
<dbReference type="GO" id="GO:0045300">
    <property type="term" value="F:stearoyl-[ACP] desaturase activity"/>
    <property type="evidence" value="ECO:0007669"/>
    <property type="project" value="InterPro"/>
</dbReference>
<gene>
    <name evidence="11" type="ORF">UH38_23690</name>
</gene>
<keyword evidence="10" id="KW-0275">Fatty acid biosynthesis</keyword>
<comment type="subunit">
    <text evidence="3">Homodimer.</text>
</comment>
<dbReference type="OrthoDB" id="257153at2"/>
<evidence type="ECO:0000256" key="7">
    <source>
        <dbReference type="ARBA" id="ARBA00023002"/>
    </source>
</evidence>
<evidence type="ECO:0000256" key="1">
    <source>
        <dbReference type="ARBA" id="ARBA00001954"/>
    </source>
</evidence>
<evidence type="ECO:0000256" key="10">
    <source>
        <dbReference type="ARBA" id="ARBA00023160"/>
    </source>
</evidence>
<evidence type="ECO:0000256" key="8">
    <source>
        <dbReference type="ARBA" id="ARBA00023004"/>
    </source>
</evidence>
<keyword evidence="12" id="KW-1185">Reference proteome</keyword>
<dbReference type="RefSeq" id="WP_045057180.1">
    <property type="nucleotide sequence ID" value="NZ_CAWMDP010000053.1"/>
</dbReference>
<dbReference type="GO" id="GO:0046872">
    <property type="term" value="F:metal ion binding"/>
    <property type="evidence" value="ECO:0007669"/>
    <property type="project" value="UniProtKB-KW"/>
</dbReference>
<comment type="similarity">
    <text evidence="2">Belongs to the fatty acid desaturase type 2 family.</text>
</comment>
<keyword evidence="4" id="KW-0444">Lipid biosynthesis</keyword>
<evidence type="ECO:0000256" key="3">
    <source>
        <dbReference type="ARBA" id="ARBA00011738"/>
    </source>
</evidence>
<dbReference type="EMBL" id="JYON01000043">
    <property type="protein sequence ID" value="KJH69465.1"/>
    <property type="molecule type" value="Genomic_DNA"/>
</dbReference>
<proteinExistence type="inferred from homology"/>
<dbReference type="STRING" id="1618023.UH38_23690"/>
<dbReference type="PANTHER" id="PTHR31155:SF9">
    <property type="entry name" value="STEAROYL-[ACYL-CARRIER-PROTEIN] 9-DESATURASE 7, CHLOROPLASTIC"/>
    <property type="match status" value="1"/>
</dbReference>
<evidence type="ECO:0000313" key="12">
    <source>
        <dbReference type="Proteomes" id="UP000032452"/>
    </source>
</evidence>
<keyword evidence="7" id="KW-0560">Oxidoreductase</keyword>
<comment type="cofactor">
    <cofactor evidence="1">
        <name>Fe(2+)</name>
        <dbReference type="ChEBI" id="CHEBI:29033"/>
    </cofactor>
</comment>
<evidence type="ECO:0000256" key="2">
    <source>
        <dbReference type="ARBA" id="ARBA00008749"/>
    </source>
</evidence>
<dbReference type="SUPFAM" id="SSF47240">
    <property type="entry name" value="Ferritin-like"/>
    <property type="match status" value="1"/>
</dbReference>
<accession>A0A0D8ZL58</accession>
<keyword evidence="5" id="KW-0479">Metal-binding</keyword>
<keyword evidence="9" id="KW-0443">Lipid metabolism</keyword>
<dbReference type="GO" id="GO:0005829">
    <property type="term" value="C:cytosol"/>
    <property type="evidence" value="ECO:0007669"/>
    <property type="project" value="TreeGrafter"/>
</dbReference>